<reference evidence="4" key="1">
    <citation type="submission" date="2022-12" db="EMBL/GenBank/DDBJ databases">
        <authorList>
            <person name="Wang J."/>
        </authorList>
    </citation>
    <scope>NUCLEOTIDE SEQUENCE</scope>
    <source>
        <strain evidence="4">HY-45-18</strain>
    </source>
</reference>
<protein>
    <submittedName>
        <fullName evidence="4">H-type small acid-soluble spore protein</fullName>
    </submittedName>
</protein>
<dbReference type="NCBIfam" id="TIGR02861">
    <property type="entry name" value="SASP_H"/>
    <property type="match status" value="1"/>
</dbReference>
<comment type="similarity">
    <text evidence="2">Belongs to the SspH family.</text>
</comment>
<keyword evidence="5" id="KW-1185">Reference proteome</keyword>
<evidence type="ECO:0000256" key="2">
    <source>
        <dbReference type="ARBA" id="ARBA00006573"/>
    </source>
</evidence>
<dbReference type="EMBL" id="JAPQER010000001">
    <property type="protein sequence ID" value="MCY6483378.1"/>
    <property type="molecule type" value="Genomic_DNA"/>
</dbReference>
<proteinExistence type="inferred from homology"/>
<comment type="subcellular location">
    <subcellularLocation>
        <location evidence="1">Spore core</location>
    </subcellularLocation>
</comment>
<organism evidence="4 5">
    <name type="scientific">Clostridium aestuarii</name>
    <dbReference type="NCBI Taxonomy" id="338193"/>
    <lineage>
        <taxon>Bacteria</taxon>
        <taxon>Bacillati</taxon>
        <taxon>Bacillota</taxon>
        <taxon>Clostridia</taxon>
        <taxon>Eubacteriales</taxon>
        <taxon>Clostridiaceae</taxon>
        <taxon>Clostridium</taxon>
    </lineage>
</organism>
<evidence type="ECO:0000313" key="5">
    <source>
        <dbReference type="Proteomes" id="UP001078443"/>
    </source>
</evidence>
<dbReference type="InterPro" id="IPR012610">
    <property type="entry name" value="SASP_SspH"/>
</dbReference>
<evidence type="ECO:0000256" key="1">
    <source>
        <dbReference type="ARBA" id="ARBA00004288"/>
    </source>
</evidence>
<evidence type="ECO:0000313" key="4">
    <source>
        <dbReference type="EMBL" id="MCY6483378.1"/>
    </source>
</evidence>
<keyword evidence="3" id="KW-0749">Sporulation</keyword>
<dbReference type="Pfam" id="PF08141">
    <property type="entry name" value="SspH"/>
    <property type="match status" value="1"/>
</dbReference>
<name>A0ABT4CWL0_9CLOT</name>
<dbReference type="Proteomes" id="UP001078443">
    <property type="component" value="Unassembled WGS sequence"/>
</dbReference>
<dbReference type="RefSeq" id="WP_268039629.1">
    <property type="nucleotide sequence ID" value="NZ_JAPQER010000001.1"/>
</dbReference>
<evidence type="ECO:0000256" key="3">
    <source>
        <dbReference type="ARBA" id="ARBA00022969"/>
    </source>
</evidence>
<gene>
    <name evidence="4" type="ORF">OW763_03275</name>
</gene>
<accession>A0ABT4CWL0</accession>
<comment type="caution">
    <text evidence="4">The sequence shown here is derived from an EMBL/GenBank/DDBJ whole genome shotgun (WGS) entry which is preliminary data.</text>
</comment>
<sequence>MDIKTAKKMMESKSNTSIYYKNTPVCIKGVDKEKGTVSLKNLNTDKDFVVSVKTINTRYGMK</sequence>